<gene>
    <name evidence="1" type="ORF">DJ568_10565</name>
</gene>
<protein>
    <submittedName>
        <fullName evidence="1">Uncharacterized protein</fullName>
    </submittedName>
</protein>
<name>A0A367GQF5_9SPHI</name>
<comment type="caution">
    <text evidence="1">The sequence shown here is derived from an EMBL/GenBank/DDBJ whole genome shotgun (WGS) entry which is preliminary data.</text>
</comment>
<evidence type="ECO:0000313" key="1">
    <source>
        <dbReference type="EMBL" id="RCH54911.1"/>
    </source>
</evidence>
<proteinExistence type="predicted"/>
<dbReference type="Proteomes" id="UP000253209">
    <property type="component" value="Unassembled WGS sequence"/>
</dbReference>
<evidence type="ECO:0000313" key="2">
    <source>
        <dbReference type="Proteomes" id="UP000253209"/>
    </source>
</evidence>
<keyword evidence="2" id="KW-1185">Reference proteome</keyword>
<dbReference type="EMBL" id="QGDC01000005">
    <property type="protein sequence ID" value="RCH54911.1"/>
    <property type="molecule type" value="Genomic_DNA"/>
</dbReference>
<dbReference type="AlphaFoldDB" id="A0A367GQF5"/>
<organism evidence="1 2">
    <name type="scientific">Mucilaginibacter hurinus</name>
    <dbReference type="NCBI Taxonomy" id="2201324"/>
    <lineage>
        <taxon>Bacteria</taxon>
        <taxon>Pseudomonadati</taxon>
        <taxon>Bacteroidota</taxon>
        <taxon>Sphingobacteriia</taxon>
        <taxon>Sphingobacteriales</taxon>
        <taxon>Sphingobacteriaceae</taxon>
        <taxon>Mucilaginibacter</taxon>
    </lineage>
</organism>
<reference evidence="1 2" key="1">
    <citation type="submission" date="2018-05" db="EMBL/GenBank/DDBJ databases">
        <title>Mucilaginibacter hurinus sp. nov., isolated from briquette warehouse soil.</title>
        <authorList>
            <person name="Choi L."/>
        </authorList>
    </citation>
    <scope>NUCLEOTIDE SEQUENCE [LARGE SCALE GENOMIC DNA]</scope>
    <source>
        <strain evidence="1 2">ZR32</strain>
    </source>
</reference>
<accession>A0A367GQF5</accession>
<sequence length="67" mass="7740">MRAALICFIITYKKSLAPLGTRDRSLYLAENTPIFYDANRHAETHHILPAQICDIPSFKKIPTSRYF</sequence>